<evidence type="ECO:0000256" key="5">
    <source>
        <dbReference type="ARBA" id="ARBA00022989"/>
    </source>
</evidence>
<comment type="similarity">
    <text evidence="2 7">Belongs to the ExbD/TolR family.</text>
</comment>
<keyword evidence="5 8" id="KW-1133">Transmembrane helix</keyword>
<comment type="caution">
    <text evidence="9">The sequence shown here is derived from an EMBL/GenBank/DDBJ whole genome shotgun (WGS) entry which is preliminary data.</text>
</comment>
<reference evidence="9 10" key="1">
    <citation type="submission" date="2015-03" db="EMBL/GenBank/DDBJ databases">
        <title>Genome sequence of Pseudoalteromonas aurantia.</title>
        <authorList>
            <person name="Xie B.-B."/>
            <person name="Rong J.-C."/>
            <person name="Qin Q.-L."/>
            <person name="Zhang Y.-Z."/>
        </authorList>
    </citation>
    <scope>NUCLEOTIDE SEQUENCE [LARGE SCALE GENOMIC DNA]</scope>
    <source>
        <strain evidence="9 10">208</strain>
    </source>
</reference>
<comment type="subcellular location">
    <subcellularLocation>
        <location evidence="1">Cell membrane</location>
        <topology evidence="1">Single-pass membrane protein</topology>
    </subcellularLocation>
    <subcellularLocation>
        <location evidence="7">Cell membrane</location>
        <topology evidence="7">Single-pass type II membrane protein</topology>
    </subcellularLocation>
</comment>
<evidence type="ECO:0008006" key="11">
    <source>
        <dbReference type="Google" id="ProtNLM"/>
    </source>
</evidence>
<evidence type="ECO:0000256" key="2">
    <source>
        <dbReference type="ARBA" id="ARBA00005811"/>
    </source>
</evidence>
<dbReference type="Proteomes" id="UP000615755">
    <property type="component" value="Unassembled WGS sequence"/>
</dbReference>
<keyword evidence="7" id="KW-0813">Transport</keyword>
<keyword evidence="7" id="KW-0653">Protein transport</keyword>
<sequence>MHKTRSAYQQMNATVDMNPMLDIVFILLIFFIVTASFNRDTVLDIERAKNSVSTIEPKLTPQFTINSKNQIFLNQRLIEITAVNVNIARLAAVGNINAISLRAHPNSQHNTLVSVLNAIKEQTSAPVSIGEILN</sequence>
<dbReference type="PANTHER" id="PTHR30558">
    <property type="entry name" value="EXBD MEMBRANE COMPONENT OF PMF-DRIVEN MACROMOLECULE IMPORT SYSTEM"/>
    <property type="match status" value="1"/>
</dbReference>
<feature type="transmembrane region" description="Helical" evidence="8">
    <location>
        <begin position="20"/>
        <end position="37"/>
    </location>
</feature>
<dbReference type="EMBL" id="AQGV01000011">
    <property type="protein sequence ID" value="MBE0366983.1"/>
    <property type="molecule type" value="Genomic_DNA"/>
</dbReference>
<keyword evidence="6 8" id="KW-0472">Membrane</keyword>
<keyword evidence="3" id="KW-1003">Cell membrane</keyword>
<gene>
    <name evidence="9" type="ORF">PAUR_a0266</name>
</gene>
<dbReference type="Pfam" id="PF02472">
    <property type="entry name" value="ExbD"/>
    <property type="match status" value="1"/>
</dbReference>
<protein>
    <recommendedName>
        <fullName evidence="11">Biopolymer transporter</fullName>
    </recommendedName>
</protein>
<evidence type="ECO:0000256" key="4">
    <source>
        <dbReference type="ARBA" id="ARBA00022692"/>
    </source>
</evidence>
<evidence type="ECO:0000313" key="9">
    <source>
        <dbReference type="EMBL" id="MBE0366983.1"/>
    </source>
</evidence>
<evidence type="ECO:0000256" key="3">
    <source>
        <dbReference type="ARBA" id="ARBA00022475"/>
    </source>
</evidence>
<name>A0ABR9E7L3_9GAMM</name>
<organism evidence="9 10">
    <name type="scientific">Pseudoalteromonas aurantia 208</name>
    <dbReference type="NCBI Taxonomy" id="1314867"/>
    <lineage>
        <taxon>Bacteria</taxon>
        <taxon>Pseudomonadati</taxon>
        <taxon>Pseudomonadota</taxon>
        <taxon>Gammaproteobacteria</taxon>
        <taxon>Alteromonadales</taxon>
        <taxon>Pseudoalteromonadaceae</taxon>
        <taxon>Pseudoalteromonas</taxon>
    </lineage>
</organism>
<evidence type="ECO:0000256" key="6">
    <source>
        <dbReference type="ARBA" id="ARBA00023136"/>
    </source>
</evidence>
<evidence type="ECO:0000256" key="7">
    <source>
        <dbReference type="RuleBase" id="RU003879"/>
    </source>
</evidence>
<dbReference type="PANTHER" id="PTHR30558:SF13">
    <property type="entry name" value="BIOPOLYMER TRANSPORT PROTEIN EXBD2"/>
    <property type="match status" value="1"/>
</dbReference>
<accession>A0ABR9E7L3</accession>
<evidence type="ECO:0000313" key="10">
    <source>
        <dbReference type="Proteomes" id="UP000615755"/>
    </source>
</evidence>
<evidence type="ECO:0000256" key="8">
    <source>
        <dbReference type="SAM" id="Phobius"/>
    </source>
</evidence>
<evidence type="ECO:0000256" key="1">
    <source>
        <dbReference type="ARBA" id="ARBA00004162"/>
    </source>
</evidence>
<keyword evidence="4 7" id="KW-0812">Transmembrane</keyword>
<proteinExistence type="inferred from homology"/>
<keyword evidence="10" id="KW-1185">Reference proteome</keyword>
<dbReference type="InterPro" id="IPR003400">
    <property type="entry name" value="ExbD"/>
</dbReference>
<dbReference type="RefSeq" id="WP_192506457.1">
    <property type="nucleotide sequence ID" value="NZ_AQGV01000011.1"/>
</dbReference>